<evidence type="ECO:0000259" key="2">
    <source>
        <dbReference type="Pfam" id="PF02517"/>
    </source>
</evidence>
<sequence length="606" mass="69906">MHSVFFRVTLLLLISNVLRAQDEKPLKAADYLLTLDNSRDSLYKQVIVGFERYLAQHPEDVDVRLEHCELIGTAFYDAYDDYNPLEREYTNCVEGIISDFPTNHKVLLYQLAHSWGDSAVTVANKILEMNRSDPNSWTNQELSIAYQKLANTYEYNGTPDQVIESAELAQSLNDTLDLTYLLAQQYKKKNLYSKATELLLSSIDSADDNLMSYNKAILLLELGVDKKALELFQLIQKDTTLYIDNGKIAQALIVNEKYSEARKYLLRDLSSSYDKSAVLHDLFVFDYQHSPPDTLLATYNQLMEESFHNDTFGKYRFMLLFKAPFRGWKFNDIFKLVLFLLLLVIPFSIPYIYVLPIDFISRRFGIENDAPALKSSNWRLTDFWIISSFVIVIDVLVWMIFNYPDLLSTFFSDMYVGEENKISLNQANQAIAYFFLMLIMTLGYLKKTDFRVLQSTEWKIGKSIGLGMLFAFLFRTSYFALARNGILPGLEASMLSSVMDYLKSINQYYHPFLAFLLAVVIVPFYEEFIFRGIILNSLDRRIKFIAANVIQSALFALLHENTSLFLFYFSTGIIVGWMAKKSNSLVPALSFHATNNFFAFIAIMRM</sequence>
<name>A0ABZ0ISZ1_9BACT</name>
<proteinExistence type="predicted"/>
<dbReference type="RefSeq" id="WP_317490525.1">
    <property type="nucleotide sequence ID" value="NZ_CP136051.1"/>
</dbReference>
<keyword evidence="1" id="KW-1133">Transmembrane helix</keyword>
<feature type="transmembrane region" description="Helical" evidence="1">
    <location>
        <begin position="466"/>
        <end position="487"/>
    </location>
</feature>
<dbReference type="InterPro" id="IPR003675">
    <property type="entry name" value="Rce1/LyrA-like_dom"/>
</dbReference>
<evidence type="ECO:0000256" key="1">
    <source>
        <dbReference type="SAM" id="Phobius"/>
    </source>
</evidence>
<feature type="transmembrane region" description="Helical" evidence="1">
    <location>
        <begin position="585"/>
        <end position="604"/>
    </location>
</feature>
<feature type="transmembrane region" description="Helical" evidence="1">
    <location>
        <begin position="427"/>
        <end position="445"/>
    </location>
</feature>
<accession>A0ABZ0ISZ1</accession>
<dbReference type="InterPro" id="IPR052710">
    <property type="entry name" value="CAAX_protease"/>
</dbReference>
<dbReference type="SUPFAM" id="SSF48452">
    <property type="entry name" value="TPR-like"/>
    <property type="match status" value="1"/>
</dbReference>
<dbReference type="PANTHER" id="PTHR36435">
    <property type="entry name" value="SLR1288 PROTEIN"/>
    <property type="match status" value="1"/>
</dbReference>
<dbReference type="InterPro" id="IPR011990">
    <property type="entry name" value="TPR-like_helical_dom_sf"/>
</dbReference>
<feature type="domain" description="CAAX prenyl protease 2/Lysostaphin resistance protein A-like" evidence="2">
    <location>
        <begin position="511"/>
        <end position="598"/>
    </location>
</feature>
<protein>
    <submittedName>
        <fullName evidence="3">Type II CAAX endopeptidase family protein</fullName>
    </submittedName>
</protein>
<dbReference type="Pfam" id="PF02517">
    <property type="entry name" value="Rce1-like"/>
    <property type="match status" value="1"/>
</dbReference>
<keyword evidence="1" id="KW-0812">Transmembrane</keyword>
<keyword evidence="1" id="KW-0472">Membrane</keyword>
<evidence type="ECO:0000313" key="3">
    <source>
        <dbReference type="EMBL" id="WOK07876.1"/>
    </source>
</evidence>
<organism evidence="3 4">
    <name type="scientific">Imperialibacter roseus</name>
    <dbReference type="NCBI Taxonomy" id="1324217"/>
    <lineage>
        <taxon>Bacteria</taxon>
        <taxon>Pseudomonadati</taxon>
        <taxon>Bacteroidota</taxon>
        <taxon>Cytophagia</taxon>
        <taxon>Cytophagales</taxon>
        <taxon>Flammeovirgaceae</taxon>
        <taxon>Imperialibacter</taxon>
    </lineage>
</organism>
<reference evidence="3 4" key="1">
    <citation type="journal article" date="2023" name="Microbiol. Resour. Announc.">
        <title>Complete Genome Sequence of Imperialibacter roseus strain P4T.</title>
        <authorList>
            <person name="Tizabi D.R."/>
            <person name="Bachvaroff T."/>
            <person name="Hill R.T."/>
        </authorList>
    </citation>
    <scope>NUCLEOTIDE SEQUENCE [LARGE SCALE GENOMIC DNA]</scope>
    <source>
        <strain evidence="3 4">P4T</strain>
    </source>
</reference>
<gene>
    <name evidence="3" type="ORF">RT717_04445</name>
</gene>
<dbReference type="Proteomes" id="UP001302349">
    <property type="component" value="Chromosome"/>
</dbReference>
<feature type="transmembrane region" description="Helical" evidence="1">
    <location>
        <begin position="507"/>
        <end position="525"/>
    </location>
</feature>
<dbReference type="EMBL" id="CP136051">
    <property type="protein sequence ID" value="WOK07876.1"/>
    <property type="molecule type" value="Genomic_DNA"/>
</dbReference>
<evidence type="ECO:0000313" key="4">
    <source>
        <dbReference type="Proteomes" id="UP001302349"/>
    </source>
</evidence>
<dbReference type="Gene3D" id="1.25.40.10">
    <property type="entry name" value="Tetratricopeptide repeat domain"/>
    <property type="match status" value="1"/>
</dbReference>
<dbReference type="PANTHER" id="PTHR36435:SF1">
    <property type="entry name" value="CAAX AMINO TERMINAL PROTEASE FAMILY PROTEIN"/>
    <property type="match status" value="1"/>
</dbReference>
<feature type="transmembrane region" description="Helical" evidence="1">
    <location>
        <begin position="333"/>
        <end position="354"/>
    </location>
</feature>
<feature type="transmembrane region" description="Helical" evidence="1">
    <location>
        <begin position="383"/>
        <end position="401"/>
    </location>
</feature>
<keyword evidence="4" id="KW-1185">Reference proteome</keyword>
<feature type="transmembrane region" description="Helical" evidence="1">
    <location>
        <begin position="546"/>
        <end position="579"/>
    </location>
</feature>